<dbReference type="Proteomes" id="UP000070133">
    <property type="component" value="Unassembled WGS sequence"/>
</dbReference>
<evidence type="ECO:0000256" key="1">
    <source>
        <dbReference type="SAM" id="MobiDB-lite"/>
    </source>
</evidence>
<gene>
    <name evidence="2" type="ORF">AC578_4113</name>
</gene>
<evidence type="ECO:0000313" key="2">
    <source>
        <dbReference type="EMBL" id="KXT01068.1"/>
    </source>
</evidence>
<accession>A0A139HF55</accession>
<feature type="compositionally biased region" description="Low complexity" evidence="1">
    <location>
        <begin position="1"/>
        <end position="19"/>
    </location>
</feature>
<comment type="caution">
    <text evidence="2">The sequence shown here is derived from an EMBL/GenBank/DDBJ whole genome shotgun (WGS) entry which is preliminary data.</text>
</comment>
<protein>
    <submittedName>
        <fullName evidence="2">Uncharacterized protein</fullName>
    </submittedName>
</protein>
<organism evidence="2 3">
    <name type="scientific">Pseudocercospora eumusae</name>
    <dbReference type="NCBI Taxonomy" id="321146"/>
    <lineage>
        <taxon>Eukaryota</taxon>
        <taxon>Fungi</taxon>
        <taxon>Dikarya</taxon>
        <taxon>Ascomycota</taxon>
        <taxon>Pezizomycotina</taxon>
        <taxon>Dothideomycetes</taxon>
        <taxon>Dothideomycetidae</taxon>
        <taxon>Mycosphaerellales</taxon>
        <taxon>Mycosphaerellaceae</taxon>
        <taxon>Pseudocercospora</taxon>
    </lineage>
</organism>
<reference evidence="2 3" key="1">
    <citation type="submission" date="2015-07" db="EMBL/GenBank/DDBJ databases">
        <title>Comparative genomics of the Sigatoka disease complex on banana suggests a link between parallel evolutionary changes in Pseudocercospora fijiensis and Pseudocercospora eumusae and increased virulence on the banana host.</title>
        <authorList>
            <person name="Chang T.-C."/>
            <person name="Salvucci A."/>
            <person name="Crous P.W."/>
            <person name="Stergiopoulos I."/>
        </authorList>
    </citation>
    <scope>NUCLEOTIDE SEQUENCE [LARGE SCALE GENOMIC DNA]</scope>
    <source>
        <strain evidence="2 3">CBS 114824</strain>
    </source>
</reference>
<name>A0A139HF55_9PEZI</name>
<dbReference type="AlphaFoldDB" id="A0A139HF55"/>
<proteinExistence type="predicted"/>
<keyword evidence="3" id="KW-1185">Reference proteome</keyword>
<evidence type="ECO:0000313" key="3">
    <source>
        <dbReference type="Proteomes" id="UP000070133"/>
    </source>
</evidence>
<sequence>MSTPRPKTATTTPIYTPKTQPRDIPQQRHHRVEILDYRTPAVEIAQSPRHFIRGMPNEAVAAEMISTDLMMTTRTEQLQPSSESAECQHQNEEDEDDLAFHMDDLSGDANVHIAAGGEDEYTRRRLRLEEWLDNTPRFNDDDPKSQQDGGVDAEQAALQAAVGPPEGSKRGSI</sequence>
<feature type="region of interest" description="Disordered" evidence="1">
    <location>
        <begin position="133"/>
        <end position="173"/>
    </location>
</feature>
<dbReference type="EMBL" id="LFZN01000062">
    <property type="protein sequence ID" value="KXT01068.1"/>
    <property type="molecule type" value="Genomic_DNA"/>
</dbReference>
<feature type="region of interest" description="Disordered" evidence="1">
    <location>
        <begin position="1"/>
        <end position="27"/>
    </location>
</feature>